<dbReference type="OrthoDB" id="1862254at2"/>
<dbReference type="RefSeq" id="WP_007871273.1">
    <property type="nucleotide sequence ID" value="NZ_KQ235878.1"/>
</dbReference>
<dbReference type="InterPro" id="IPR013321">
    <property type="entry name" value="Arc_rbn_hlx_hlx"/>
</dbReference>
<dbReference type="Gene3D" id="1.10.1220.10">
    <property type="entry name" value="Met repressor-like"/>
    <property type="match status" value="1"/>
</dbReference>
<reference evidence="1 2" key="1">
    <citation type="submission" date="2011-04" db="EMBL/GenBank/DDBJ databases">
        <title>The Genome Sequence of Clostridium citroniae WAL-19142.</title>
        <authorList>
            <consortium name="The Broad Institute Genome Sequencing Platform"/>
            <person name="Earl A."/>
            <person name="Ward D."/>
            <person name="Feldgarden M."/>
            <person name="Gevers D."/>
            <person name="Warren Y.A."/>
            <person name="Tyrrell K.L."/>
            <person name="Citron D.M."/>
            <person name="Goldstein E.J."/>
            <person name="Daigneault M."/>
            <person name="Allen-Vercoe E."/>
            <person name="Young S.K."/>
            <person name="Zeng Q."/>
            <person name="Gargeya S."/>
            <person name="Fitzgerald M."/>
            <person name="Haas B."/>
            <person name="Abouelleil A."/>
            <person name="Alvarado L."/>
            <person name="Arachchi H.M."/>
            <person name="Berlin A."/>
            <person name="Brown A."/>
            <person name="Chapman S.B."/>
            <person name="Chen Z."/>
            <person name="Dunbar C."/>
            <person name="Freedman E."/>
            <person name="Gearin G."/>
            <person name="Gellesch M."/>
            <person name="Goldberg J."/>
            <person name="Griggs A."/>
            <person name="Gujja S."/>
            <person name="Heilman E.R."/>
            <person name="Heiman D."/>
            <person name="Howarth C."/>
            <person name="Larson L."/>
            <person name="Lui A."/>
            <person name="MacDonald P.J."/>
            <person name="Mehta T."/>
            <person name="Montmayeur A."/>
            <person name="Murphy C."/>
            <person name="Neiman D."/>
            <person name="Pearson M."/>
            <person name="Priest M."/>
            <person name="Roberts A."/>
            <person name="Saif S."/>
            <person name="Shea T."/>
            <person name="Shenoy N."/>
            <person name="Sisk P."/>
            <person name="Stolte C."/>
            <person name="Sykes S."/>
            <person name="White J."/>
            <person name="Yandava C."/>
            <person name="Wortman J."/>
            <person name="Nusbaum C."/>
            <person name="Birren B."/>
        </authorList>
    </citation>
    <scope>NUCLEOTIDE SEQUENCE [LARGE SCALE GENOMIC DNA]</scope>
    <source>
        <strain evidence="1 2">WAL-19142</strain>
    </source>
</reference>
<accession>A0A0J9C2X3</accession>
<organism evidence="1 2">
    <name type="scientific">[Clostridium] citroniae WAL-19142</name>
    <dbReference type="NCBI Taxonomy" id="742734"/>
    <lineage>
        <taxon>Bacteria</taxon>
        <taxon>Bacillati</taxon>
        <taxon>Bacillota</taxon>
        <taxon>Clostridia</taxon>
        <taxon>Lachnospirales</taxon>
        <taxon>Lachnospiraceae</taxon>
        <taxon>Enterocloster</taxon>
    </lineage>
</organism>
<dbReference type="GeneID" id="93163382"/>
<protein>
    <submittedName>
        <fullName evidence="1">Uncharacterized protein</fullName>
    </submittedName>
</protein>
<dbReference type="PATRIC" id="fig|742734.4.peg.3094"/>
<name>A0A0J9C2X3_9FIRM</name>
<proteinExistence type="predicted"/>
<evidence type="ECO:0000313" key="1">
    <source>
        <dbReference type="EMBL" id="KMW18786.1"/>
    </source>
</evidence>
<dbReference type="GO" id="GO:0006355">
    <property type="term" value="P:regulation of DNA-templated transcription"/>
    <property type="evidence" value="ECO:0007669"/>
    <property type="project" value="InterPro"/>
</dbReference>
<sequence>MPTEKPRYTIIVDDDLLRQIDDFRFENRFPSRSAATLDLIRRGIEQLRKEQETSRKDSDRE</sequence>
<comment type="caution">
    <text evidence="1">The sequence shown here is derived from an EMBL/GenBank/DDBJ whole genome shotgun (WGS) entry which is preliminary data.</text>
</comment>
<dbReference type="EMBL" id="ADLK01000022">
    <property type="protein sequence ID" value="KMW18786.1"/>
    <property type="molecule type" value="Genomic_DNA"/>
</dbReference>
<dbReference type="AlphaFoldDB" id="A0A0J9C2X3"/>
<gene>
    <name evidence="1" type="ORF">HMPREF9470_02890</name>
</gene>
<dbReference type="CDD" id="cd22231">
    <property type="entry name" value="RHH_NikR_HicB-like"/>
    <property type="match status" value="1"/>
</dbReference>
<evidence type="ECO:0000313" key="2">
    <source>
        <dbReference type="Proteomes" id="UP000037392"/>
    </source>
</evidence>
<dbReference type="Proteomes" id="UP000037392">
    <property type="component" value="Unassembled WGS sequence"/>
</dbReference>